<dbReference type="EMBL" id="CAUYUJ010010957">
    <property type="protein sequence ID" value="CAK0830597.1"/>
    <property type="molecule type" value="Genomic_DNA"/>
</dbReference>
<feature type="compositionally biased region" description="Acidic residues" evidence="1">
    <location>
        <begin position="203"/>
        <end position="212"/>
    </location>
</feature>
<dbReference type="Proteomes" id="UP001189429">
    <property type="component" value="Unassembled WGS sequence"/>
</dbReference>
<name>A0ABN9SGJ4_9DINO</name>
<protein>
    <submittedName>
        <fullName evidence="2">Uncharacterized protein</fullName>
    </submittedName>
</protein>
<proteinExistence type="predicted"/>
<feature type="compositionally biased region" description="Basic and acidic residues" evidence="1">
    <location>
        <begin position="135"/>
        <end position="157"/>
    </location>
</feature>
<gene>
    <name evidence="2" type="ORF">PCOR1329_LOCUS29204</name>
</gene>
<feature type="region of interest" description="Disordered" evidence="1">
    <location>
        <begin position="22"/>
        <end position="329"/>
    </location>
</feature>
<organism evidence="2 3">
    <name type="scientific">Prorocentrum cordatum</name>
    <dbReference type="NCBI Taxonomy" id="2364126"/>
    <lineage>
        <taxon>Eukaryota</taxon>
        <taxon>Sar</taxon>
        <taxon>Alveolata</taxon>
        <taxon>Dinophyceae</taxon>
        <taxon>Prorocentrales</taxon>
        <taxon>Prorocentraceae</taxon>
        <taxon>Prorocentrum</taxon>
    </lineage>
</organism>
<evidence type="ECO:0000313" key="3">
    <source>
        <dbReference type="Proteomes" id="UP001189429"/>
    </source>
</evidence>
<sequence>MPGQRCNLYLVRGARAPAANPSWELRAARRSTAPTGRVTPGPAENSSLAEAEGLRPGGHELLSVGRIDMDPAGAGAQPRASGRSFAEERAQMLHRKSSRTGGDLPEITRPLPRSGRAVASPRGEALRAAGTAGRTEGEREGGRKGRAGKGEREREAGLRQQQGGAPSLAIRATACPRKRHGAALYPGKKTASSKTKRRSSWGAEEEEEEEEEKQGRRREASTTPANKALCCDSLPFRPRPPGLRQEEQGKGRRGKAMQGPAEAGAPKPPLRCPRRARTRGGSQPATWRAEAASIAPTANPIVEASRPCPTHAQTGGGGGFKKGTVWAQP</sequence>
<keyword evidence="3" id="KW-1185">Reference proteome</keyword>
<feature type="compositionally biased region" description="Low complexity" evidence="1">
    <location>
        <begin position="122"/>
        <end position="134"/>
    </location>
</feature>
<reference evidence="2" key="1">
    <citation type="submission" date="2023-10" db="EMBL/GenBank/DDBJ databases">
        <authorList>
            <person name="Chen Y."/>
            <person name="Shah S."/>
            <person name="Dougan E. K."/>
            <person name="Thang M."/>
            <person name="Chan C."/>
        </authorList>
    </citation>
    <scope>NUCLEOTIDE SEQUENCE [LARGE SCALE GENOMIC DNA]</scope>
</reference>
<evidence type="ECO:0000313" key="2">
    <source>
        <dbReference type="EMBL" id="CAK0830597.1"/>
    </source>
</evidence>
<comment type="caution">
    <text evidence="2">The sequence shown here is derived from an EMBL/GenBank/DDBJ whole genome shotgun (WGS) entry which is preliminary data.</text>
</comment>
<accession>A0ABN9SGJ4</accession>
<evidence type="ECO:0000256" key="1">
    <source>
        <dbReference type="SAM" id="MobiDB-lite"/>
    </source>
</evidence>